<sequence length="617" mass="71096">MAEMEISRSPNEDGSNVGSSRSLPSAENPTIRSLKSADIRTLVSPPSGGSSATGRSLSPDTRSSPAALEFEEYRPSIADKVRIGFFSQDRCSQTESSEILPMKEMQEVMAKLVTELDNIKRNLHYSKHIMQAEYENKLQERALDLYCRVNDRILDLEKIHEGKLDVIRRSYKQRLGDAISEVANKHKDHYNKKRAEEQDKIQAKLEKAQGDDDDKKKAQQQQESLLEMMRMQMKEAKERADAQIKEALERRPSPSSVDTDPEIYELRDEVLNLETKLDEALTEIDEKDNTNRRLALEVEDLTEQLKDERKTINQLKNDLSNIQLKAEQERNRLRAEMERQKIALQNEMESRIQETKKSRHNKKPLPSSDIVLAQSQKEVEKLRKLHDQKSKEQELLEKRLQESMKTERPAVSYKSYKPAVKSLWEKEEVSESEKDGLIARLQKIERKQRTEISRLQKELDRANKMWEMKVTILQQTMHALRDESFLRTSLQRQAAKLQHAAVVYASSGPAVIPLQDPHRPAKTFRTLPAIRPGRVEGFGRILEGKRIMRDIETPFTEERPTPVPEDLESDDMHQNSENEYSESISFTERPPKDDTQSCHERQGSASHVVPAPMATEA</sequence>
<proteinExistence type="predicted"/>
<feature type="coiled-coil region" evidence="1">
    <location>
        <begin position="438"/>
        <end position="465"/>
    </location>
</feature>
<dbReference type="InterPro" id="IPR040119">
    <property type="entry name" value="C10orf67-like"/>
</dbReference>
<dbReference type="FunCoup" id="A0A6P8I8U5">
    <property type="interactions" value="4"/>
</dbReference>
<evidence type="ECO:0000313" key="5">
    <source>
        <dbReference type="RefSeq" id="XP_031561075.1"/>
    </source>
</evidence>
<dbReference type="RefSeq" id="XP_031561075.1">
    <property type="nucleotide sequence ID" value="XM_031705215.1"/>
</dbReference>
<accession>A0A6P8I8U5</accession>
<dbReference type="Proteomes" id="UP000515163">
    <property type="component" value="Unplaced"/>
</dbReference>
<dbReference type="KEGG" id="aten:116297064"/>
<feature type="region of interest" description="Disordered" evidence="2">
    <location>
        <begin position="552"/>
        <end position="617"/>
    </location>
</feature>
<keyword evidence="4" id="KW-1185">Reference proteome</keyword>
<evidence type="ECO:0000256" key="1">
    <source>
        <dbReference type="SAM" id="Coils"/>
    </source>
</evidence>
<evidence type="ECO:0000256" key="2">
    <source>
        <dbReference type="SAM" id="MobiDB-lite"/>
    </source>
</evidence>
<feature type="domain" description="DUF4709" evidence="3">
    <location>
        <begin position="74"/>
        <end position="182"/>
    </location>
</feature>
<feature type="compositionally biased region" description="Polar residues" evidence="2">
    <location>
        <begin position="577"/>
        <end position="586"/>
    </location>
</feature>
<protein>
    <submittedName>
        <fullName evidence="5">Uncharacterized protein C10orf67, mitochondrial-like isoform X1</fullName>
    </submittedName>
</protein>
<evidence type="ECO:0000313" key="4">
    <source>
        <dbReference type="Proteomes" id="UP000515163"/>
    </source>
</evidence>
<gene>
    <name evidence="5" type="primary">LOC116297064</name>
</gene>
<name>A0A6P8I8U5_ACTTE</name>
<dbReference type="AlphaFoldDB" id="A0A6P8I8U5"/>
<feature type="region of interest" description="Disordered" evidence="2">
    <location>
        <begin position="1"/>
        <end position="70"/>
    </location>
</feature>
<dbReference type="GeneID" id="116297064"/>
<dbReference type="PANTHER" id="PTHR22382">
    <property type="entry name" value="RIKEN CDNA 4921504E06 GENE"/>
    <property type="match status" value="1"/>
</dbReference>
<feature type="compositionally biased region" description="Polar residues" evidence="2">
    <location>
        <begin position="47"/>
        <end position="64"/>
    </location>
</feature>
<dbReference type="InParanoid" id="A0A6P8I8U5"/>
<feature type="compositionally biased region" description="Basic and acidic residues" evidence="2">
    <location>
        <begin position="589"/>
        <end position="602"/>
    </location>
</feature>
<organism evidence="4 5">
    <name type="scientific">Actinia tenebrosa</name>
    <name type="common">Australian red waratah sea anemone</name>
    <dbReference type="NCBI Taxonomy" id="6105"/>
    <lineage>
        <taxon>Eukaryota</taxon>
        <taxon>Metazoa</taxon>
        <taxon>Cnidaria</taxon>
        <taxon>Anthozoa</taxon>
        <taxon>Hexacorallia</taxon>
        <taxon>Actiniaria</taxon>
        <taxon>Actiniidae</taxon>
        <taxon>Actinia</taxon>
    </lineage>
</organism>
<dbReference type="PANTHER" id="PTHR22382:SF7">
    <property type="entry name" value="RIKEN CDNA 4921504E06 GENE"/>
    <property type="match status" value="1"/>
</dbReference>
<dbReference type="OrthoDB" id="10027521at2759"/>
<evidence type="ECO:0000259" key="3">
    <source>
        <dbReference type="Pfam" id="PF15821"/>
    </source>
</evidence>
<dbReference type="Pfam" id="PF15821">
    <property type="entry name" value="DUF4709"/>
    <property type="match status" value="1"/>
</dbReference>
<dbReference type="InterPro" id="IPR031651">
    <property type="entry name" value="DUF4709"/>
</dbReference>
<keyword evidence="1" id="KW-0175">Coiled coil</keyword>
<feature type="compositionally biased region" description="Polar residues" evidence="2">
    <location>
        <begin position="8"/>
        <end position="33"/>
    </location>
</feature>
<feature type="compositionally biased region" description="Basic and acidic residues" evidence="2">
    <location>
        <begin position="235"/>
        <end position="252"/>
    </location>
</feature>
<reference evidence="5" key="1">
    <citation type="submission" date="2025-08" db="UniProtKB">
        <authorList>
            <consortium name="RefSeq"/>
        </authorList>
    </citation>
    <scope>IDENTIFICATION</scope>
    <source>
        <tissue evidence="5">Tentacle</tissue>
    </source>
</reference>
<feature type="region of interest" description="Disordered" evidence="2">
    <location>
        <begin position="235"/>
        <end position="260"/>
    </location>
</feature>
<feature type="region of interest" description="Disordered" evidence="2">
    <location>
        <begin position="345"/>
        <end position="367"/>
    </location>
</feature>